<sequence length="912" mass="102132">MIPPSLPLTLEEADENVVYMCFEDHVFADNAAFGAIRNLSCGRRDDIEFCDEVTLTTADAVDIDESDFSAESSSEAPTGGAAEREPHVSTPVRTPQRGTGSRQPRTSVRTPERVRTPTSSRKNAVFGADASGTRALSSPYGETATPTRPASLHRDDPATVYTESPIRRSRFLTAYDVASQLSSSSSSAGGDSPPHRPLVPPSKVATGPGDSVATSLEKAMYDASAYTVESIDPEFQQSYAPAPAVVMGFGSVVTPARNELNMYDALSNLGDLEGRAGFEKSMYQTCVLRSRAFSLSWARFMHRINDIIRVSVQEGVKAVLELLELNSVSDTMLPIILVDVGVVSNDQRIVLDKLFVSLSSSGQQEHLFIKVNLLGNVQQSLEGIYTSMKSSMPNARHNTSDAPALDLNTRKNIMEHIAELHRSSFKTRNLVFVMEKMTHNLNELLYIFEMLKSHEGVSISCILCSNCWETNLEHHVSPRVYAGLSIVNCDVVSVNTLSDDVLKLLLFEPEIQCFLPHMHMLQQFWDILYNEEMSVSSLIRRIYGMYDVFYRNAQFSFVCMPDIVDIRSTVHVSNTEPYFEVHKNESMIKELFAKLGLLFCGCNLSESHVAYLQVILDKQSSMEAFCLQVMPYEAMKLIERRISLQLAMYLLNTLMTLLPDSDRPRSRLSVLVKILCSEHVAIRINDLIKRISRVIQTKHGQSLSDLVGKMKELGTHFLTFYPAAESMMRFLGKQPKYDLVAEYLDMMRTNASSATLSTFVEHALGMLMLPTVQSSSKLAYQMVVAKYTPFRSEWHILRDLLEPKECTAFAEDIRHLILLSRTIASRDVNLWHLFCLFHAKFAADPISKTFIRFSMALETAINILGYYTLSASKVVNLISPDIESCTSTSVRLAHVIKGRLSRFKVRRIHLGR</sequence>
<feature type="compositionally biased region" description="Polar residues" evidence="1">
    <location>
        <begin position="91"/>
        <end position="109"/>
    </location>
</feature>
<evidence type="ECO:0000313" key="2">
    <source>
        <dbReference type="EMBL" id="GBE59920.1"/>
    </source>
</evidence>
<proteinExistence type="predicted"/>
<comment type="caution">
    <text evidence="2">The sequence shown here is derived from an EMBL/GenBank/DDBJ whole genome shotgun (WGS) entry which is preliminary data.</text>
</comment>
<dbReference type="OrthoDB" id="366056at2759"/>
<dbReference type="Proteomes" id="UP000236319">
    <property type="component" value="Unassembled WGS sequence"/>
</dbReference>
<reference evidence="2 3" key="1">
    <citation type="journal article" date="2017" name="BMC Genomics">
        <title>Whole-genome assembly of Babesia ovata and comparative genomics between closely related pathogens.</title>
        <authorList>
            <person name="Yamagishi J."/>
            <person name="Asada M."/>
            <person name="Hakimi H."/>
            <person name="Tanaka T.Q."/>
            <person name="Sugimoto C."/>
            <person name="Kawazu S."/>
        </authorList>
    </citation>
    <scope>NUCLEOTIDE SEQUENCE [LARGE SCALE GENOMIC DNA]</scope>
    <source>
        <strain evidence="2 3">Miyake</strain>
    </source>
</reference>
<organism evidence="2 3">
    <name type="scientific">Babesia ovata</name>
    <dbReference type="NCBI Taxonomy" id="189622"/>
    <lineage>
        <taxon>Eukaryota</taxon>
        <taxon>Sar</taxon>
        <taxon>Alveolata</taxon>
        <taxon>Apicomplexa</taxon>
        <taxon>Aconoidasida</taxon>
        <taxon>Piroplasmida</taxon>
        <taxon>Babesiidae</taxon>
        <taxon>Babesia</taxon>
    </lineage>
</organism>
<evidence type="ECO:0000313" key="3">
    <source>
        <dbReference type="Proteomes" id="UP000236319"/>
    </source>
</evidence>
<protein>
    <submittedName>
        <fullName evidence="2">Uncharacterized protein</fullName>
    </submittedName>
</protein>
<dbReference type="EMBL" id="BDSA01000001">
    <property type="protein sequence ID" value="GBE59920.1"/>
    <property type="molecule type" value="Genomic_DNA"/>
</dbReference>
<dbReference type="AlphaFoldDB" id="A0A2H6KAA5"/>
<dbReference type="GeneID" id="39873690"/>
<feature type="region of interest" description="Disordered" evidence="1">
    <location>
        <begin position="182"/>
        <end position="211"/>
    </location>
</feature>
<evidence type="ECO:0000256" key="1">
    <source>
        <dbReference type="SAM" id="MobiDB-lite"/>
    </source>
</evidence>
<accession>A0A2H6KAA5</accession>
<dbReference type="VEuPathDB" id="PiroplasmaDB:BOVATA_014130"/>
<gene>
    <name evidence="2" type="ORF">BOVATA_014130</name>
</gene>
<dbReference type="RefSeq" id="XP_028866163.1">
    <property type="nucleotide sequence ID" value="XM_029010330.1"/>
</dbReference>
<feature type="region of interest" description="Disordered" evidence="1">
    <location>
        <begin position="64"/>
        <end position="164"/>
    </location>
</feature>
<name>A0A2H6KAA5_9APIC</name>
<keyword evidence="3" id="KW-1185">Reference proteome</keyword>